<evidence type="ECO:0000256" key="1">
    <source>
        <dbReference type="SAM" id="Phobius"/>
    </source>
</evidence>
<dbReference type="Proteomes" id="UP001179361">
    <property type="component" value="Unassembled WGS sequence"/>
</dbReference>
<gene>
    <name evidence="2" type="ORF">LQ564_21960</name>
</gene>
<feature type="transmembrane region" description="Helical" evidence="1">
    <location>
        <begin position="115"/>
        <end position="135"/>
    </location>
</feature>
<reference evidence="2" key="1">
    <citation type="submission" date="2021-11" db="EMBL/GenBank/DDBJ databases">
        <title>The complete genome of Massilia sp sp. G4R7.</title>
        <authorList>
            <person name="Liu L."/>
            <person name="Yue J."/>
            <person name="Yuan J."/>
            <person name="Yang F."/>
            <person name="Li L."/>
        </authorList>
    </citation>
    <scope>NUCLEOTIDE SEQUENCE</scope>
    <source>
        <strain evidence="2">G4R7</strain>
    </source>
</reference>
<feature type="transmembrane region" description="Helical" evidence="1">
    <location>
        <begin position="147"/>
        <end position="166"/>
    </location>
</feature>
<keyword evidence="1" id="KW-1133">Transmembrane helix</keyword>
<keyword evidence="3" id="KW-1185">Reference proteome</keyword>
<evidence type="ECO:0000313" key="2">
    <source>
        <dbReference type="EMBL" id="MCD2518970.1"/>
    </source>
</evidence>
<feature type="transmembrane region" description="Helical" evidence="1">
    <location>
        <begin position="205"/>
        <end position="224"/>
    </location>
</feature>
<feature type="transmembrane region" description="Helical" evidence="1">
    <location>
        <begin position="313"/>
        <end position="332"/>
    </location>
</feature>
<feature type="transmembrane region" description="Helical" evidence="1">
    <location>
        <begin position="23"/>
        <end position="45"/>
    </location>
</feature>
<keyword evidence="1" id="KW-0812">Transmembrane</keyword>
<protein>
    <submittedName>
        <fullName evidence="2">Uncharacterized protein</fullName>
    </submittedName>
</protein>
<evidence type="ECO:0000313" key="3">
    <source>
        <dbReference type="Proteomes" id="UP001179361"/>
    </source>
</evidence>
<dbReference type="EMBL" id="JAJNOC010000010">
    <property type="protein sequence ID" value="MCD2518970.1"/>
    <property type="molecule type" value="Genomic_DNA"/>
</dbReference>
<organism evidence="2 3">
    <name type="scientific">Massilia phyllostachyos</name>
    <dbReference type="NCBI Taxonomy" id="2898585"/>
    <lineage>
        <taxon>Bacteria</taxon>
        <taxon>Pseudomonadati</taxon>
        <taxon>Pseudomonadota</taxon>
        <taxon>Betaproteobacteria</taxon>
        <taxon>Burkholderiales</taxon>
        <taxon>Oxalobacteraceae</taxon>
        <taxon>Telluria group</taxon>
        <taxon>Massilia</taxon>
    </lineage>
</organism>
<keyword evidence="1" id="KW-0472">Membrane</keyword>
<dbReference type="RefSeq" id="WP_231060247.1">
    <property type="nucleotide sequence ID" value="NZ_JAJNOC010000010.1"/>
</dbReference>
<feature type="transmembrane region" description="Helical" evidence="1">
    <location>
        <begin position="282"/>
        <end position="301"/>
    </location>
</feature>
<proteinExistence type="predicted"/>
<sequence length="353" mass="37228">MAPESPFFLLLRSRRAWYRRQSFALYLRYGHVLAVLLALTAPALIERPEVLAEPILHAWRHPGDLLGNAAWACAWLGCVFAWVRVHRPFIAGGALATYVRSLPETVRAAPLLDGAMLLVSLQIFLVPIGLAAWTIARGGGGGAGAAFAAYAAALAVLTLVVARLALRGAGRRAWTPAAAAGPGGAGFFCLVKLQCIVLARRHPHAALPRLALAGAIMATTLWLVFGAGKLAESSSFVKVGCWLAVAVMSGFHYLFWSTRQPLAPFLASLPRGTLRMALSEQLLVLGATGLLFAGAWAACLLQGAVGSPVAAQLLRHGAAGLAVLPVLGLPLIQRHQDGMLVKVAILVASFLLL</sequence>
<feature type="transmembrane region" description="Helical" evidence="1">
    <location>
        <begin position="236"/>
        <end position="256"/>
    </location>
</feature>
<feature type="transmembrane region" description="Helical" evidence="1">
    <location>
        <begin position="65"/>
        <end position="83"/>
    </location>
</feature>
<feature type="transmembrane region" description="Helical" evidence="1">
    <location>
        <begin position="178"/>
        <end position="199"/>
    </location>
</feature>
<comment type="caution">
    <text evidence="2">The sequence shown here is derived from an EMBL/GenBank/DDBJ whole genome shotgun (WGS) entry which is preliminary data.</text>
</comment>
<name>A0ABS8QB42_9BURK</name>
<accession>A0ABS8QB42</accession>